<dbReference type="RefSeq" id="XP_027608064.1">
    <property type="nucleotide sequence ID" value="XM_027752263.1"/>
</dbReference>
<dbReference type="STRING" id="139825.A0A401G4P9"/>
<reference evidence="1 2" key="1">
    <citation type="journal article" date="2018" name="Sci. Rep.">
        <title>Genome sequence of the cauliflower mushroom Sparassis crispa (Hanabiratake) and its association with beneficial usage.</title>
        <authorList>
            <person name="Kiyama R."/>
            <person name="Furutani Y."/>
            <person name="Kawaguchi K."/>
            <person name="Nakanishi T."/>
        </authorList>
    </citation>
    <scope>NUCLEOTIDE SEQUENCE [LARGE SCALE GENOMIC DNA]</scope>
</reference>
<proteinExistence type="predicted"/>
<comment type="caution">
    <text evidence="1">The sequence shown here is derived from an EMBL/GenBank/DDBJ whole genome shotgun (WGS) entry which is preliminary data.</text>
</comment>
<dbReference type="GeneID" id="38774068"/>
<accession>A0A401G4P9</accession>
<dbReference type="OrthoDB" id="3219396at2759"/>
<dbReference type="InParanoid" id="A0A401G4P9"/>
<dbReference type="AlphaFoldDB" id="A0A401G4P9"/>
<protein>
    <submittedName>
        <fullName evidence="1">Uncharacterized protein</fullName>
    </submittedName>
</protein>
<organism evidence="1 2">
    <name type="scientific">Sparassis crispa</name>
    <dbReference type="NCBI Taxonomy" id="139825"/>
    <lineage>
        <taxon>Eukaryota</taxon>
        <taxon>Fungi</taxon>
        <taxon>Dikarya</taxon>
        <taxon>Basidiomycota</taxon>
        <taxon>Agaricomycotina</taxon>
        <taxon>Agaricomycetes</taxon>
        <taxon>Polyporales</taxon>
        <taxon>Sparassidaceae</taxon>
        <taxon>Sparassis</taxon>
    </lineage>
</organism>
<dbReference type="Proteomes" id="UP000287166">
    <property type="component" value="Unassembled WGS sequence"/>
</dbReference>
<sequence length="464" mass="51283">MAMLPGGHYIVASVTDNARSRYSLIIFVMDSTLAGAWVVARTDTFTKAYHLQAKYMTIGGERGIVVAYIRRNYRRFEDMQSGVDISQYSADHEIDSPVPIKYECTRSPLGIPCLDEIFGSPYLAVAKDRNKIVFKKLDGGPAATLHCEPTFVGPIEEHSIAAIRLVSVENKVLVVRKVSQGDPTVTVEYYDVIPPGDEKAEVHASCTNGIIIYGADATWVKISDHGIPPREDDSVVPVLYGRPEAYAPRPISVFIYLSAGRKLLRLSIFPVRDEDVPLPSPSSGPLSHDQAYGAYTYPLKADKEPDWWSFKRYEEEAHVLAGSYRSIVYTTPLGNRTDAPPIVKFHRYFDPWSRWEDPPEGVDMSQKHVVSRTYVPDGVRDIKSVAALAWDETIGRLCVAGAGSPTVHVLDFAAWPVSRETSGGTVRRPVAVQLNPDPDAVLAPLPELPPEEDGEIELMAVDTT</sequence>
<evidence type="ECO:0000313" key="1">
    <source>
        <dbReference type="EMBL" id="GBE77151.1"/>
    </source>
</evidence>
<name>A0A401G4P9_9APHY</name>
<gene>
    <name evidence="1" type="ORF">SCP_0100230</name>
</gene>
<evidence type="ECO:0000313" key="2">
    <source>
        <dbReference type="Proteomes" id="UP000287166"/>
    </source>
</evidence>
<keyword evidence="2" id="KW-1185">Reference proteome</keyword>
<dbReference type="EMBL" id="BFAD01000001">
    <property type="protein sequence ID" value="GBE77151.1"/>
    <property type="molecule type" value="Genomic_DNA"/>
</dbReference>